<evidence type="ECO:0000313" key="3">
    <source>
        <dbReference type="Proteomes" id="UP000077266"/>
    </source>
</evidence>
<dbReference type="InterPro" id="IPR045469">
    <property type="entry name" value="Nis1"/>
</dbReference>
<dbReference type="Pfam" id="PF19271">
    <property type="entry name" value="Nis1"/>
    <property type="match status" value="1"/>
</dbReference>
<keyword evidence="3" id="KW-1185">Reference proteome</keyword>
<evidence type="ECO:0000313" key="2">
    <source>
        <dbReference type="EMBL" id="KZV97219.1"/>
    </source>
</evidence>
<dbReference type="AlphaFoldDB" id="A0A166B248"/>
<gene>
    <name evidence="2" type="ORF">EXIGLDRAFT_747235</name>
</gene>
<protein>
    <submittedName>
        <fullName evidence="2">Uncharacterized protein</fullName>
    </submittedName>
</protein>
<sequence length="149" mass="15499">MFTTKLTTLLALPLFAAAYINDVQQFSGTYTATPTTSTFPVTFNTASTKVEFMDLSVSFGIAARDDHADNTTLGAPLNNVDLIALNHANTGPGSFTVDVPISASDLYAGAGSYVLTAAVLRGTGMSGVLTFRADSFSIPFNATIADSDA</sequence>
<reference evidence="2 3" key="1">
    <citation type="journal article" date="2016" name="Mol. Biol. Evol.">
        <title>Comparative Genomics of Early-Diverging Mushroom-Forming Fungi Provides Insights into the Origins of Lignocellulose Decay Capabilities.</title>
        <authorList>
            <person name="Nagy L.G."/>
            <person name="Riley R."/>
            <person name="Tritt A."/>
            <person name="Adam C."/>
            <person name="Daum C."/>
            <person name="Floudas D."/>
            <person name="Sun H."/>
            <person name="Yadav J.S."/>
            <person name="Pangilinan J."/>
            <person name="Larsson K.H."/>
            <person name="Matsuura K."/>
            <person name="Barry K."/>
            <person name="Labutti K."/>
            <person name="Kuo R."/>
            <person name="Ohm R.A."/>
            <person name="Bhattacharya S.S."/>
            <person name="Shirouzu T."/>
            <person name="Yoshinaga Y."/>
            <person name="Martin F.M."/>
            <person name="Grigoriev I.V."/>
            <person name="Hibbett D.S."/>
        </authorList>
    </citation>
    <scope>NUCLEOTIDE SEQUENCE [LARGE SCALE GENOMIC DNA]</scope>
    <source>
        <strain evidence="2 3">HHB12029</strain>
    </source>
</reference>
<keyword evidence="1" id="KW-0732">Signal</keyword>
<accession>A0A166B248</accession>
<dbReference type="Proteomes" id="UP000077266">
    <property type="component" value="Unassembled WGS sequence"/>
</dbReference>
<dbReference type="EMBL" id="KV425933">
    <property type="protein sequence ID" value="KZV97219.1"/>
    <property type="molecule type" value="Genomic_DNA"/>
</dbReference>
<evidence type="ECO:0000256" key="1">
    <source>
        <dbReference type="SAM" id="SignalP"/>
    </source>
</evidence>
<organism evidence="2 3">
    <name type="scientific">Exidia glandulosa HHB12029</name>
    <dbReference type="NCBI Taxonomy" id="1314781"/>
    <lineage>
        <taxon>Eukaryota</taxon>
        <taxon>Fungi</taxon>
        <taxon>Dikarya</taxon>
        <taxon>Basidiomycota</taxon>
        <taxon>Agaricomycotina</taxon>
        <taxon>Agaricomycetes</taxon>
        <taxon>Auriculariales</taxon>
        <taxon>Exidiaceae</taxon>
        <taxon>Exidia</taxon>
    </lineage>
</organism>
<feature type="chain" id="PRO_5007871006" evidence="1">
    <location>
        <begin position="19"/>
        <end position="149"/>
    </location>
</feature>
<name>A0A166B248_EXIGL</name>
<dbReference type="InParanoid" id="A0A166B248"/>
<dbReference type="OrthoDB" id="10408808at2759"/>
<proteinExistence type="predicted"/>
<feature type="signal peptide" evidence="1">
    <location>
        <begin position="1"/>
        <end position="18"/>
    </location>
</feature>